<dbReference type="PANTHER" id="PTHR42718">
    <property type="entry name" value="MAJOR FACILITATOR SUPERFAMILY MULTIDRUG TRANSPORTER MFSC"/>
    <property type="match status" value="1"/>
</dbReference>
<dbReference type="InterPro" id="IPR036259">
    <property type="entry name" value="MFS_trans_sf"/>
</dbReference>
<feature type="transmembrane region" description="Helical" evidence="6">
    <location>
        <begin position="438"/>
        <end position="459"/>
    </location>
</feature>
<dbReference type="AlphaFoldDB" id="A0A414FVQ7"/>
<evidence type="ECO:0000256" key="2">
    <source>
        <dbReference type="ARBA" id="ARBA00022448"/>
    </source>
</evidence>
<dbReference type="InterPro" id="IPR011701">
    <property type="entry name" value="MFS"/>
</dbReference>
<dbReference type="InterPro" id="IPR020846">
    <property type="entry name" value="MFS_dom"/>
</dbReference>
<feature type="transmembrane region" description="Helical" evidence="6">
    <location>
        <begin position="518"/>
        <end position="538"/>
    </location>
</feature>
<feature type="transmembrane region" description="Helical" evidence="6">
    <location>
        <begin position="365"/>
        <end position="384"/>
    </location>
</feature>
<feature type="transmembrane region" description="Helical" evidence="6">
    <location>
        <begin position="74"/>
        <end position="95"/>
    </location>
</feature>
<evidence type="ECO:0000313" key="8">
    <source>
        <dbReference type="EMBL" id="RHD55297.1"/>
    </source>
</evidence>
<dbReference type="EMBL" id="QSJI01000005">
    <property type="protein sequence ID" value="RHD55297.1"/>
    <property type="molecule type" value="Genomic_DNA"/>
</dbReference>
<evidence type="ECO:0000256" key="4">
    <source>
        <dbReference type="ARBA" id="ARBA00022989"/>
    </source>
</evidence>
<feature type="transmembrane region" description="Helical" evidence="6">
    <location>
        <begin position="331"/>
        <end position="353"/>
    </location>
</feature>
<feature type="transmembrane region" description="Helical" evidence="6">
    <location>
        <begin position="302"/>
        <end position="325"/>
    </location>
</feature>
<organism evidence="8 9">
    <name type="scientific">Collinsella intestinalis</name>
    <dbReference type="NCBI Taxonomy" id="147207"/>
    <lineage>
        <taxon>Bacteria</taxon>
        <taxon>Bacillati</taxon>
        <taxon>Actinomycetota</taxon>
        <taxon>Coriobacteriia</taxon>
        <taxon>Coriobacteriales</taxon>
        <taxon>Coriobacteriaceae</taxon>
        <taxon>Collinsella</taxon>
    </lineage>
</organism>
<dbReference type="GO" id="GO:0005886">
    <property type="term" value="C:plasma membrane"/>
    <property type="evidence" value="ECO:0007669"/>
    <property type="project" value="UniProtKB-SubCell"/>
</dbReference>
<feature type="transmembrane region" description="Helical" evidence="6">
    <location>
        <begin position="218"/>
        <end position="240"/>
    </location>
</feature>
<dbReference type="Proteomes" id="UP000286050">
    <property type="component" value="Unassembled WGS sequence"/>
</dbReference>
<evidence type="ECO:0000313" key="9">
    <source>
        <dbReference type="Proteomes" id="UP000286050"/>
    </source>
</evidence>
<feature type="transmembrane region" description="Helical" evidence="6">
    <location>
        <begin position="260"/>
        <end position="281"/>
    </location>
</feature>
<comment type="subcellular location">
    <subcellularLocation>
        <location evidence="1">Cell membrane</location>
        <topology evidence="1">Multi-pass membrane protein</topology>
    </subcellularLocation>
</comment>
<evidence type="ECO:0000259" key="7">
    <source>
        <dbReference type="PROSITE" id="PS50850"/>
    </source>
</evidence>
<accession>A0A414FVQ7</accession>
<keyword evidence="2" id="KW-0813">Transport</keyword>
<dbReference type="Gene3D" id="1.20.1250.20">
    <property type="entry name" value="MFS general substrate transporter like domains"/>
    <property type="match status" value="1"/>
</dbReference>
<comment type="caution">
    <text evidence="8">The sequence shown here is derived from an EMBL/GenBank/DDBJ whole genome shotgun (WGS) entry which is preliminary data.</text>
</comment>
<keyword evidence="4 6" id="KW-1133">Transmembrane helix</keyword>
<proteinExistence type="predicted"/>
<protein>
    <submittedName>
        <fullName evidence="8">MFS transporter</fullName>
    </submittedName>
</protein>
<feature type="transmembrane region" description="Helical" evidence="6">
    <location>
        <begin position="102"/>
        <end position="124"/>
    </location>
</feature>
<reference evidence="8 9" key="1">
    <citation type="submission" date="2018-08" db="EMBL/GenBank/DDBJ databases">
        <title>A genome reference for cultivated species of the human gut microbiota.</title>
        <authorList>
            <person name="Zou Y."/>
            <person name="Xue W."/>
            <person name="Luo G."/>
        </authorList>
    </citation>
    <scope>NUCLEOTIDE SEQUENCE [LARGE SCALE GENOMIC DNA]</scope>
    <source>
        <strain evidence="8 9">AM30-5LB</strain>
    </source>
</reference>
<dbReference type="SUPFAM" id="SSF103473">
    <property type="entry name" value="MFS general substrate transporter"/>
    <property type="match status" value="1"/>
</dbReference>
<keyword evidence="5 6" id="KW-0472">Membrane</keyword>
<feature type="transmembrane region" description="Helical" evidence="6">
    <location>
        <begin position="130"/>
        <end position="149"/>
    </location>
</feature>
<gene>
    <name evidence="8" type="ORF">DW787_06220</name>
</gene>
<evidence type="ECO:0000256" key="6">
    <source>
        <dbReference type="SAM" id="Phobius"/>
    </source>
</evidence>
<dbReference type="PROSITE" id="PS50850">
    <property type="entry name" value="MFS"/>
    <property type="match status" value="1"/>
</dbReference>
<feature type="domain" description="Major facilitator superfamily (MFS) profile" evidence="7">
    <location>
        <begin position="32"/>
        <end position="542"/>
    </location>
</feature>
<dbReference type="PANTHER" id="PTHR42718:SF9">
    <property type="entry name" value="MAJOR FACILITATOR SUPERFAMILY MULTIDRUG TRANSPORTER MFSC"/>
    <property type="match status" value="1"/>
</dbReference>
<keyword evidence="3 6" id="KW-0812">Transmembrane</keyword>
<evidence type="ECO:0000256" key="3">
    <source>
        <dbReference type="ARBA" id="ARBA00022692"/>
    </source>
</evidence>
<feature type="transmembrane region" description="Helical" evidence="6">
    <location>
        <begin position="156"/>
        <end position="178"/>
    </location>
</feature>
<evidence type="ECO:0000256" key="1">
    <source>
        <dbReference type="ARBA" id="ARBA00004651"/>
    </source>
</evidence>
<dbReference type="GO" id="GO:0022857">
    <property type="term" value="F:transmembrane transporter activity"/>
    <property type="evidence" value="ECO:0007669"/>
    <property type="project" value="InterPro"/>
</dbReference>
<dbReference type="Pfam" id="PF07690">
    <property type="entry name" value="MFS_1"/>
    <property type="match status" value="1"/>
</dbReference>
<name>A0A414FVQ7_9ACTN</name>
<feature type="transmembrane region" description="Helical" evidence="6">
    <location>
        <begin position="184"/>
        <end position="206"/>
    </location>
</feature>
<feature type="transmembrane region" description="Helical" evidence="6">
    <location>
        <begin position="390"/>
        <end position="408"/>
    </location>
</feature>
<evidence type="ECO:0000256" key="5">
    <source>
        <dbReference type="ARBA" id="ARBA00023136"/>
    </source>
</evidence>
<sequence>MVMDMSSTCVCKERVESARGQGGSVGSKAAISLAVLALAQLGVSADNGAFSVAMSEMMRVFGCSVADVQLANTVYALMAGTFMLASGLFGLMVGWRRTFVGGMVLIVIGEIVTALAPVVELLIWGGRLAVGVGASLVIPSVLGMVPLLFEGDKRKQAYGVIAGSAALATIVPIPLGMLVDNFGFRFTFGALVAYFGALVAASLALPASQPRASKKFDLVGAALASMGLFAVMFGLSRISAWGVADPLPTAPFTIFGLSPAPFIVIAGMVLLIVLVPVELWMERAHDVAILPSSFIKSAQVRSGVVAIALPFFYMGAQGLVATSFYQLVVGLGGTSTALLGIVSGVPMLVLAMGIPRKFPQANSWLVVRCGYIAIALGAIMAAFGVRSSELTSIMVLGTLLGGIGVGMVNSQSNNLVASAVPAHDAQQSGGIQGAARNLGLALGSAAMGSVMLIAVNMGLDARVESMAVLDEPVRTALEQTVYTYEGDAAFSARMDGMGVSDPVAGELIAANREVRANAGAIAMSTVAALAGLSLFTTFPKKSKDAARG</sequence>